<accession>A0A1R1QMB0</accession>
<gene>
    <name evidence="5" type="ORF">BW143_10180</name>
</gene>
<evidence type="ECO:0000313" key="5">
    <source>
        <dbReference type="EMBL" id="OMI05791.1"/>
    </source>
</evidence>
<reference evidence="5 6" key="1">
    <citation type="submission" date="2017-01" db="EMBL/GenBank/DDBJ databases">
        <title>Bacillus phylogenomics.</title>
        <authorList>
            <person name="Dunlap C."/>
        </authorList>
    </citation>
    <scope>NUCLEOTIDE SEQUENCE [LARGE SCALE GENOMIC DNA]</scope>
    <source>
        <strain evidence="5 6">NRRL B-41282</strain>
    </source>
</reference>
<feature type="transmembrane region" description="Helical" evidence="1">
    <location>
        <begin position="478"/>
        <end position="494"/>
    </location>
</feature>
<dbReference type="AlphaFoldDB" id="A0A1R1QMB0"/>
<dbReference type="Pfam" id="PF09972">
    <property type="entry name" value="DUF2207"/>
    <property type="match status" value="1"/>
</dbReference>
<comment type="caution">
    <text evidence="5">The sequence shown here is derived from an EMBL/GenBank/DDBJ whole genome shotgun (WGS) entry which is preliminary data.</text>
</comment>
<dbReference type="InterPro" id="IPR018702">
    <property type="entry name" value="DUF2207"/>
</dbReference>
<evidence type="ECO:0000259" key="3">
    <source>
        <dbReference type="Pfam" id="PF09972"/>
    </source>
</evidence>
<proteinExistence type="predicted"/>
<keyword evidence="1" id="KW-1133">Transmembrane helix</keyword>
<evidence type="ECO:0000256" key="2">
    <source>
        <dbReference type="SAM" id="SignalP"/>
    </source>
</evidence>
<dbReference type="OrthoDB" id="5507254at2"/>
<dbReference type="EMBL" id="MTJL01000017">
    <property type="protein sequence ID" value="OMI05791.1"/>
    <property type="molecule type" value="Genomic_DNA"/>
</dbReference>
<dbReference type="Proteomes" id="UP000187367">
    <property type="component" value="Unassembled WGS sequence"/>
</dbReference>
<accession>A0A1R1S3D1</accession>
<sequence length="630" mass="71667">MKYSFFFFMLIAFFLLSGFSIAGQSFSIDRVDIQANVKENGDLDVQEMYTYDFKGSFNGATRSFSKDETGRIKGFKAYLLPKDGGKRGGDRPLKTTLEDGTYFAYTSSKDERKKVLFHYVVEDAAQKFEDTSVLRHSFYEKTNTDYHHVKIQVKLPDSVKASDIHAFLRDKGDGEITKVHNRTVTYQSGFFRAGTSSELRIYFPQSALPKAVRHPSYETKEDLLAEEKSEAHRYAKRDERLGSADRLTWIFSSIIGLLIIFILFLSLMKKKRQKLLPIERLENFDPVLVAFLFKKGNFTDSDLLAGLLSLYQRGLITMKKVKAEDRFLRDSKAPDETYQFEFSGHKSELPKPDQLLIEKLFEQKGNDTYSFRLDSLSGPTEEEIEQGEGLEKYERKRIILQNVVQKWTESIRQDAVYKEFFQENRWLRMLSLSLLFVHTGLLLYILYADIAPQAGFMSACIIFGFALSAGIVLAKFKLYSILFFLGLFFASVFTDSIHTIMFYGVCLGLSILLIALIPSIKESRCASIYRSSVLSWRNQLKKGECLSGRSLSENENIMVYAIVLDIEGESMAFIKESENRLEHVFPILGMAAAGYFHYPFYSWQQSAAAQNHAHEAGSSGSDGGSGAGAF</sequence>
<protein>
    <recommendedName>
        <fullName evidence="7">DUF2207 domain-containing protein</fullName>
    </recommendedName>
</protein>
<keyword evidence="1" id="KW-0812">Transmembrane</keyword>
<keyword evidence="2" id="KW-0732">Signal</keyword>
<evidence type="ECO:0000259" key="4">
    <source>
        <dbReference type="Pfam" id="PF20990"/>
    </source>
</evidence>
<evidence type="ECO:0008006" key="7">
    <source>
        <dbReference type="Google" id="ProtNLM"/>
    </source>
</evidence>
<feature type="transmembrane region" description="Helical" evidence="1">
    <location>
        <begin position="500"/>
        <end position="520"/>
    </location>
</feature>
<feature type="transmembrane region" description="Helical" evidence="1">
    <location>
        <begin position="247"/>
        <end position="267"/>
    </location>
</feature>
<feature type="chain" id="PRO_5043149219" description="DUF2207 domain-containing protein" evidence="2">
    <location>
        <begin position="23"/>
        <end position="630"/>
    </location>
</feature>
<feature type="domain" description="Predicted membrane protein YciQ-like C-terminal" evidence="4">
    <location>
        <begin position="283"/>
        <end position="567"/>
    </location>
</feature>
<dbReference type="InterPro" id="IPR048389">
    <property type="entry name" value="YciQ-like_C"/>
</dbReference>
<keyword evidence="6" id="KW-1185">Reference proteome</keyword>
<keyword evidence="1" id="KW-0472">Membrane</keyword>
<organism evidence="5 6">
    <name type="scientific">Bacillus swezeyi</name>
    <dbReference type="NCBI Taxonomy" id="1925020"/>
    <lineage>
        <taxon>Bacteria</taxon>
        <taxon>Bacillati</taxon>
        <taxon>Bacillota</taxon>
        <taxon>Bacilli</taxon>
        <taxon>Bacillales</taxon>
        <taxon>Bacillaceae</taxon>
        <taxon>Bacillus</taxon>
    </lineage>
</organism>
<feature type="domain" description="DUF2207" evidence="3">
    <location>
        <begin position="27"/>
        <end position="203"/>
    </location>
</feature>
<dbReference type="RefSeq" id="WP_076758108.1">
    <property type="nucleotide sequence ID" value="NZ_JARMMI010000004.1"/>
</dbReference>
<feature type="transmembrane region" description="Helical" evidence="1">
    <location>
        <begin position="453"/>
        <end position="473"/>
    </location>
</feature>
<feature type="signal peptide" evidence="2">
    <location>
        <begin position="1"/>
        <end position="22"/>
    </location>
</feature>
<name>A0A1R1QMB0_9BACI</name>
<dbReference type="Pfam" id="PF20990">
    <property type="entry name" value="DUF2207_C"/>
    <property type="match status" value="1"/>
</dbReference>
<feature type="transmembrane region" description="Helical" evidence="1">
    <location>
        <begin position="426"/>
        <end position="447"/>
    </location>
</feature>
<evidence type="ECO:0000313" key="6">
    <source>
        <dbReference type="Proteomes" id="UP000187367"/>
    </source>
</evidence>
<evidence type="ECO:0000256" key="1">
    <source>
        <dbReference type="SAM" id="Phobius"/>
    </source>
</evidence>